<evidence type="ECO:0000313" key="1">
    <source>
        <dbReference type="EMBL" id="MPR37104.1"/>
    </source>
</evidence>
<proteinExistence type="predicted"/>
<keyword evidence="3" id="KW-1185">Reference proteome</keyword>
<comment type="caution">
    <text evidence="2">The sequence shown here is derived from an EMBL/GenBank/DDBJ whole genome shotgun (WGS) entry which is preliminary data.</text>
</comment>
<organism evidence="2 3">
    <name type="scientific">Salmonirosea aquatica</name>
    <dbReference type="NCBI Taxonomy" id="2654236"/>
    <lineage>
        <taxon>Bacteria</taxon>
        <taxon>Pseudomonadati</taxon>
        <taxon>Bacteroidota</taxon>
        <taxon>Cytophagia</taxon>
        <taxon>Cytophagales</taxon>
        <taxon>Spirosomataceae</taxon>
        <taxon>Salmonirosea</taxon>
    </lineage>
</organism>
<dbReference type="Proteomes" id="UP000479293">
    <property type="component" value="Unassembled WGS sequence"/>
</dbReference>
<dbReference type="EMBL" id="WHLY01000002">
    <property type="protein sequence ID" value="MPR37144.1"/>
    <property type="molecule type" value="Genomic_DNA"/>
</dbReference>
<evidence type="ECO:0000313" key="2">
    <source>
        <dbReference type="EMBL" id="MPR37144.1"/>
    </source>
</evidence>
<dbReference type="RefSeq" id="WP_152765649.1">
    <property type="nucleotide sequence ID" value="NZ_WHLY01000002.1"/>
</dbReference>
<reference evidence="2 3" key="1">
    <citation type="submission" date="2019-10" db="EMBL/GenBank/DDBJ databases">
        <title>Draft Genome Sequence of Cytophagaceae sp. SJW1-29.</title>
        <authorList>
            <person name="Choi A."/>
        </authorList>
    </citation>
    <scope>NUCLEOTIDE SEQUENCE [LARGE SCALE GENOMIC DNA]</scope>
    <source>
        <strain evidence="2 3">SJW1-29</strain>
    </source>
</reference>
<evidence type="ECO:0000313" key="3">
    <source>
        <dbReference type="Proteomes" id="UP000479293"/>
    </source>
</evidence>
<gene>
    <name evidence="1" type="ORF">GBK04_28165</name>
    <name evidence="2" type="ORF">GBK04_28370</name>
</gene>
<dbReference type="AlphaFoldDB" id="A0A7C9FBV6"/>
<dbReference type="EMBL" id="WHLY01000002">
    <property type="protein sequence ID" value="MPR37104.1"/>
    <property type="molecule type" value="Genomic_DNA"/>
</dbReference>
<protein>
    <submittedName>
        <fullName evidence="2">Uncharacterized protein</fullName>
    </submittedName>
</protein>
<accession>A0A7C9FBV6</accession>
<sequence length="121" mass="13689">MAIKNLRFKKGAIIEIPLEGHLHTWRKVKVLLSMKEKCFVETLFPHEGFERTTMTHDELFILYLEASGAKLKSAAIMGIVASGFCLCSSRRSSKFYEEVMYKSLQYVVSKAPLNAGKLTLS</sequence>
<name>A0A7C9FBV6_9BACT</name>